<evidence type="ECO:0000256" key="2">
    <source>
        <dbReference type="SAM" id="Phobius"/>
    </source>
</evidence>
<dbReference type="InterPro" id="IPR019734">
    <property type="entry name" value="TPR_rpt"/>
</dbReference>
<dbReference type="RefSeq" id="WP_136063750.1">
    <property type="nucleotide sequence ID" value="NZ_CAAHFH010000002.1"/>
</dbReference>
<keyword evidence="2" id="KW-0812">Transmembrane</keyword>
<protein>
    <submittedName>
        <fullName evidence="3">Uncharacterized protein</fullName>
    </submittedName>
</protein>
<keyword evidence="2" id="KW-0472">Membrane</keyword>
<dbReference type="InterPro" id="IPR011990">
    <property type="entry name" value="TPR-like_helical_dom_sf"/>
</dbReference>
<evidence type="ECO:0000313" key="4">
    <source>
        <dbReference type="Proteomes" id="UP000346198"/>
    </source>
</evidence>
<dbReference type="EMBL" id="CAAHFH010000002">
    <property type="protein sequence ID" value="VGO22367.1"/>
    <property type="molecule type" value="Genomic_DNA"/>
</dbReference>
<feature type="transmembrane region" description="Helical" evidence="2">
    <location>
        <begin position="189"/>
        <end position="208"/>
    </location>
</feature>
<organism evidence="3 4">
    <name type="scientific">Pontiella sulfatireligans</name>
    <dbReference type="NCBI Taxonomy" id="2750658"/>
    <lineage>
        <taxon>Bacteria</taxon>
        <taxon>Pseudomonadati</taxon>
        <taxon>Kiritimatiellota</taxon>
        <taxon>Kiritimatiellia</taxon>
        <taxon>Kiritimatiellales</taxon>
        <taxon>Pontiellaceae</taxon>
        <taxon>Pontiella</taxon>
    </lineage>
</organism>
<evidence type="ECO:0000256" key="1">
    <source>
        <dbReference type="PROSITE-ProRule" id="PRU00339"/>
    </source>
</evidence>
<keyword evidence="4" id="KW-1185">Reference proteome</keyword>
<name>A0A6C2UT25_9BACT</name>
<proteinExistence type="predicted"/>
<gene>
    <name evidence="3" type="ORF">SCARR_04450</name>
</gene>
<reference evidence="3 4" key="1">
    <citation type="submission" date="2019-04" db="EMBL/GenBank/DDBJ databases">
        <authorList>
            <person name="Van Vliet M D."/>
        </authorList>
    </citation>
    <scope>NUCLEOTIDE SEQUENCE [LARGE SCALE GENOMIC DNA]</scope>
    <source>
        <strain evidence="3 4">F21</strain>
    </source>
</reference>
<keyword evidence="1" id="KW-0802">TPR repeat</keyword>
<dbReference type="Gene3D" id="2.30.30.40">
    <property type="entry name" value="SH3 Domains"/>
    <property type="match status" value="1"/>
</dbReference>
<sequence>MKMSFKFAIPFGRCCRSASLASRQVLSFKLLLLVAAMPALGSDYQLQTLEKANGMFRAATNSAMYAEAARQFEYLVTEEGVRNEQLFYTLGNNWFMAGDVGRAILNYRRAEQYLPNNADLKHNLSSALELRTDLIPEKEPHPLAAKLLGWHFKSSTALRWWLFAFVWMLFWGAWLWARHSTKKEAGITLAVTAVLSVVLLASLLTEYIQEKKATPGVITANEVLARKGDGDMYAPAFLEPLHSGSEFQTLEVRGPWRHIRLADGQTCWISSAAAESVALP</sequence>
<accession>A0A6C2UT25</accession>
<dbReference type="AlphaFoldDB" id="A0A6C2UT25"/>
<evidence type="ECO:0000313" key="3">
    <source>
        <dbReference type="EMBL" id="VGO22367.1"/>
    </source>
</evidence>
<keyword evidence="2" id="KW-1133">Transmembrane helix</keyword>
<dbReference type="Proteomes" id="UP000346198">
    <property type="component" value="Unassembled WGS sequence"/>
</dbReference>
<dbReference type="SUPFAM" id="SSF48452">
    <property type="entry name" value="TPR-like"/>
    <property type="match status" value="1"/>
</dbReference>
<dbReference type="PROSITE" id="PS50005">
    <property type="entry name" value="TPR"/>
    <property type="match status" value="1"/>
</dbReference>
<feature type="repeat" description="TPR" evidence="1">
    <location>
        <begin position="84"/>
        <end position="117"/>
    </location>
</feature>
<feature type="transmembrane region" description="Helical" evidence="2">
    <location>
        <begin position="158"/>
        <end position="177"/>
    </location>
</feature>